<feature type="transmembrane region" description="Helical" evidence="5">
    <location>
        <begin position="21"/>
        <end position="40"/>
    </location>
</feature>
<keyword evidence="3 5" id="KW-1133">Transmembrane helix</keyword>
<feature type="domain" description="ABC-2 type transporter transmembrane" evidence="6">
    <location>
        <begin position="50"/>
        <end position="219"/>
    </location>
</feature>
<comment type="caution">
    <text evidence="7">The sequence shown here is derived from an EMBL/GenBank/DDBJ whole genome shotgun (WGS) entry which is preliminary data.</text>
</comment>
<evidence type="ECO:0000313" key="8">
    <source>
        <dbReference type="Proteomes" id="UP000003573"/>
    </source>
</evidence>
<evidence type="ECO:0000256" key="4">
    <source>
        <dbReference type="ARBA" id="ARBA00023136"/>
    </source>
</evidence>
<dbReference type="Proteomes" id="UP000003573">
    <property type="component" value="Unassembled WGS sequence"/>
</dbReference>
<dbReference type="OrthoDB" id="2136245at2"/>
<accession>G5JW22</accession>
<comment type="subcellular location">
    <subcellularLocation>
        <location evidence="1">Membrane</location>
        <topology evidence="1">Multi-pass membrane protein</topology>
    </subcellularLocation>
</comment>
<dbReference type="Pfam" id="PF12698">
    <property type="entry name" value="ABC2_membrane_3"/>
    <property type="match status" value="1"/>
</dbReference>
<feature type="transmembrane region" description="Helical" evidence="5">
    <location>
        <begin position="211"/>
        <end position="232"/>
    </location>
</feature>
<feature type="transmembrane region" description="Helical" evidence="5">
    <location>
        <begin position="98"/>
        <end position="125"/>
    </location>
</feature>
<evidence type="ECO:0000313" key="7">
    <source>
        <dbReference type="EMBL" id="EHJ52182.1"/>
    </source>
</evidence>
<evidence type="ECO:0000256" key="2">
    <source>
        <dbReference type="ARBA" id="ARBA00022692"/>
    </source>
</evidence>
<keyword evidence="2 5" id="KW-0812">Transmembrane</keyword>
<name>G5JW22_9STRE</name>
<reference evidence="7 8" key="1">
    <citation type="journal article" date="2014" name="Int. J. Syst. Evol. Microbiol.">
        <title>Phylogenomics and the dynamic genome evolution of the genus Streptococcus.</title>
        <authorList>
            <consortium name="The Broad Institute Genome Sequencing Platform"/>
            <person name="Richards V.P."/>
            <person name="Palmer S.R."/>
            <person name="Pavinski Bitar P.D."/>
            <person name="Qin X."/>
            <person name="Weinstock G.M."/>
            <person name="Highlander S.K."/>
            <person name="Town C.D."/>
            <person name="Burne R.A."/>
            <person name="Stanhope M.J."/>
        </authorList>
    </citation>
    <scope>NUCLEOTIDE SEQUENCE [LARGE SCALE GENOMIC DNA]</scope>
    <source>
        <strain evidence="7 8">NCTC 11558</strain>
    </source>
</reference>
<feature type="transmembrane region" description="Helical" evidence="5">
    <location>
        <begin position="52"/>
        <end position="77"/>
    </location>
</feature>
<evidence type="ECO:0000259" key="6">
    <source>
        <dbReference type="Pfam" id="PF12698"/>
    </source>
</evidence>
<feature type="transmembrane region" description="Helical" evidence="5">
    <location>
        <begin position="157"/>
        <end position="177"/>
    </location>
</feature>
<proteinExistence type="predicted"/>
<feature type="transmembrane region" description="Helical" evidence="5">
    <location>
        <begin position="131"/>
        <end position="152"/>
    </location>
</feature>
<dbReference type="RefSeq" id="WP_003079935.1">
    <property type="nucleotide sequence ID" value="NZ_AEUW02000001.1"/>
</dbReference>
<organism evidence="7 8">
    <name type="scientific">Streptococcus macacae NCTC 11558</name>
    <dbReference type="NCBI Taxonomy" id="764298"/>
    <lineage>
        <taxon>Bacteria</taxon>
        <taxon>Bacillati</taxon>
        <taxon>Bacillota</taxon>
        <taxon>Bacilli</taxon>
        <taxon>Lactobacillales</taxon>
        <taxon>Streptococcaceae</taxon>
        <taxon>Streptococcus</taxon>
    </lineage>
</organism>
<dbReference type="InterPro" id="IPR013525">
    <property type="entry name" value="ABC2_TM"/>
</dbReference>
<gene>
    <name evidence="7" type="ORF">STRMA_1435</name>
</gene>
<dbReference type="GO" id="GO:0016020">
    <property type="term" value="C:membrane"/>
    <property type="evidence" value="ECO:0007669"/>
    <property type="project" value="UniProtKB-SubCell"/>
</dbReference>
<dbReference type="AlphaFoldDB" id="G5JW22"/>
<evidence type="ECO:0000256" key="1">
    <source>
        <dbReference type="ARBA" id="ARBA00004141"/>
    </source>
</evidence>
<protein>
    <submittedName>
        <fullName evidence="7">Membrane protein</fullName>
    </submittedName>
</protein>
<dbReference type="STRING" id="764298.STRMA_1435"/>
<keyword evidence="4 5" id="KW-0472">Membrane</keyword>
<keyword evidence="8" id="KW-1185">Reference proteome</keyword>
<sequence>MFKRLMALLWLRCQIIFSNKSILLQVLLPFGLTYFYKYLIDTQGMGKNKETLLMYLMICLPFSLTMAVGNPITVILSEEREKHNLSTLLLSGVKGYEYILSTLILPLVLTFIVIGVTPLILGVSIINTVDYIIVTFLTAVAIILFYLLLGLLVKTQVAAQVISVPALFIVAFLPMMANLDKTVAKITDYSFMGLFTKFFKKWEDFSWTKELLPSFTLLVWIISLGLLTIFIIKKRKTIQ</sequence>
<evidence type="ECO:0000256" key="3">
    <source>
        <dbReference type="ARBA" id="ARBA00022989"/>
    </source>
</evidence>
<dbReference type="GO" id="GO:0140359">
    <property type="term" value="F:ABC-type transporter activity"/>
    <property type="evidence" value="ECO:0007669"/>
    <property type="project" value="InterPro"/>
</dbReference>
<evidence type="ECO:0000256" key="5">
    <source>
        <dbReference type="SAM" id="Phobius"/>
    </source>
</evidence>
<dbReference type="eggNOG" id="COG1668">
    <property type="taxonomic scope" value="Bacteria"/>
</dbReference>
<dbReference type="EMBL" id="AEUW02000001">
    <property type="protein sequence ID" value="EHJ52182.1"/>
    <property type="molecule type" value="Genomic_DNA"/>
</dbReference>